<keyword evidence="1" id="KW-1133">Transmembrane helix</keyword>
<comment type="caution">
    <text evidence="2">The sequence shown here is derived from an EMBL/GenBank/DDBJ whole genome shotgun (WGS) entry which is preliminary data.</text>
</comment>
<evidence type="ECO:0000256" key="1">
    <source>
        <dbReference type="SAM" id="Phobius"/>
    </source>
</evidence>
<gene>
    <name evidence="2" type="ORF">CfE428DRAFT_6331</name>
</gene>
<accession>B4DBP0</accession>
<dbReference type="InParanoid" id="B4DBP0"/>
<proteinExistence type="predicted"/>
<feature type="transmembrane region" description="Helical" evidence="1">
    <location>
        <begin position="30"/>
        <end position="55"/>
    </location>
</feature>
<sequence>MPNCSGCFCAISKGIEAVDAAMKSRQKLTLFFFLLFFFAVTIAIALVFTTCSAALRLDLPDGH</sequence>
<dbReference type="Proteomes" id="UP000005824">
    <property type="component" value="Unassembled WGS sequence"/>
</dbReference>
<keyword evidence="1" id="KW-0472">Membrane</keyword>
<keyword evidence="3" id="KW-1185">Reference proteome</keyword>
<dbReference type="AlphaFoldDB" id="B4DBP0"/>
<organism evidence="2 3">
    <name type="scientific">Chthoniobacter flavus Ellin428</name>
    <dbReference type="NCBI Taxonomy" id="497964"/>
    <lineage>
        <taxon>Bacteria</taxon>
        <taxon>Pseudomonadati</taxon>
        <taxon>Verrucomicrobiota</taxon>
        <taxon>Spartobacteria</taxon>
        <taxon>Chthoniobacterales</taxon>
        <taxon>Chthoniobacteraceae</taxon>
        <taxon>Chthoniobacter</taxon>
    </lineage>
</organism>
<protein>
    <recommendedName>
        <fullName evidence="4">Transmembrane protein</fullName>
    </recommendedName>
</protein>
<evidence type="ECO:0000313" key="2">
    <source>
        <dbReference type="EMBL" id="EDY16142.1"/>
    </source>
</evidence>
<evidence type="ECO:0000313" key="3">
    <source>
        <dbReference type="Proteomes" id="UP000005824"/>
    </source>
</evidence>
<dbReference type="EMBL" id="ABVL01000039">
    <property type="protein sequence ID" value="EDY16142.1"/>
    <property type="molecule type" value="Genomic_DNA"/>
</dbReference>
<keyword evidence="1" id="KW-0812">Transmembrane</keyword>
<evidence type="ECO:0008006" key="4">
    <source>
        <dbReference type="Google" id="ProtNLM"/>
    </source>
</evidence>
<dbReference type="STRING" id="497964.CfE428DRAFT_6331"/>
<reference evidence="2 3" key="1">
    <citation type="journal article" date="2011" name="J. Bacteriol.">
        <title>Genome sequence of Chthoniobacter flavus Ellin428, an aerobic heterotrophic soil bacterium.</title>
        <authorList>
            <person name="Kant R."/>
            <person name="van Passel M.W."/>
            <person name="Palva A."/>
            <person name="Lucas S."/>
            <person name="Lapidus A."/>
            <person name="Glavina Del Rio T."/>
            <person name="Dalin E."/>
            <person name="Tice H."/>
            <person name="Bruce D."/>
            <person name="Goodwin L."/>
            <person name="Pitluck S."/>
            <person name="Larimer F.W."/>
            <person name="Land M.L."/>
            <person name="Hauser L."/>
            <person name="Sangwan P."/>
            <person name="de Vos W.M."/>
            <person name="Janssen P.H."/>
            <person name="Smidt H."/>
        </authorList>
    </citation>
    <scope>NUCLEOTIDE SEQUENCE [LARGE SCALE GENOMIC DNA]</scope>
    <source>
        <strain evidence="2 3">Ellin428</strain>
    </source>
</reference>
<name>B4DBP0_9BACT</name>